<dbReference type="AlphaFoldDB" id="A0AAW2K1D3"/>
<proteinExistence type="predicted"/>
<keyword evidence="1" id="KW-1133">Transmembrane helix</keyword>
<sequence>MLAAAVGAIGSSISQLSRTVFMRAGGGGGAWKDAAANGGVTLGFTVFAGLALAAVVFYTAR</sequence>
<accession>A0AAW2K1D3</accession>
<keyword evidence="1" id="KW-0812">Transmembrane</keyword>
<comment type="caution">
    <text evidence="2">The sequence shown here is derived from an EMBL/GenBank/DDBJ whole genome shotgun (WGS) entry which is preliminary data.</text>
</comment>
<reference evidence="2" key="2">
    <citation type="journal article" date="2024" name="Plant">
        <title>Genomic evolution and insights into agronomic trait innovations of Sesamum species.</title>
        <authorList>
            <person name="Miao H."/>
            <person name="Wang L."/>
            <person name="Qu L."/>
            <person name="Liu H."/>
            <person name="Sun Y."/>
            <person name="Le M."/>
            <person name="Wang Q."/>
            <person name="Wei S."/>
            <person name="Zheng Y."/>
            <person name="Lin W."/>
            <person name="Duan Y."/>
            <person name="Cao H."/>
            <person name="Xiong S."/>
            <person name="Wang X."/>
            <person name="Wei L."/>
            <person name="Li C."/>
            <person name="Ma Q."/>
            <person name="Ju M."/>
            <person name="Zhao R."/>
            <person name="Li G."/>
            <person name="Mu C."/>
            <person name="Tian Q."/>
            <person name="Mei H."/>
            <person name="Zhang T."/>
            <person name="Gao T."/>
            <person name="Zhang H."/>
        </authorList>
    </citation>
    <scope>NUCLEOTIDE SEQUENCE</scope>
    <source>
        <strain evidence="2">G02</strain>
    </source>
</reference>
<reference evidence="2" key="1">
    <citation type="submission" date="2020-06" db="EMBL/GenBank/DDBJ databases">
        <authorList>
            <person name="Li T."/>
            <person name="Hu X."/>
            <person name="Zhang T."/>
            <person name="Song X."/>
            <person name="Zhang H."/>
            <person name="Dai N."/>
            <person name="Sheng W."/>
            <person name="Hou X."/>
            <person name="Wei L."/>
        </authorList>
    </citation>
    <scope>NUCLEOTIDE SEQUENCE</scope>
    <source>
        <strain evidence="2">G02</strain>
        <tissue evidence="2">Leaf</tissue>
    </source>
</reference>
<evidence type="ECO:0000313" key="2">
    <source>
        <dbReference type="EMBL" id="KAL0299725.1"/>
    </source>
</evidence>
<name>A0AAW2K1D3_SESRA</name>
<keyword evidence="1" id="KW-0472">Membrane</keyword>
<dbReference type="EMBL" id="JACGWJ010000031">
    <property type="protein sequence ID" value="KAL0299725.1"/>
    <property type="molecule type" value="Genomic_DNA"/>
</dbReference>
<evidence type="ECO:0000256" key="1">
    <source>
        <dbReference type="SAM" id="Phobius"/>
    </source>
</evidence>
<feature type="transmembrane region" description="Helical" evidence="1">
    <location>
        <begin position="38"/>
        <end position="60"/>
    </location>
</feature>
<gene>
    <name evidence="2" type="ORF">Sradi_6632300</name>
</gene>
<organism evidence="2">
    <name type="scientific">Sesamum radiatum</name>
    <name type="common">Black benniseed</name>
    <dbReference type="NCBI Taxonomy" id="300843"/>
    <lineage>
        <taxon>Eukaryota</taxon>
        <taxon>Viridiplantae</taxon>
        <taxon>Streptophyta</taxon>
        <taxon>Embryophyta</taxon>
        <taxon>Tracheophyta</taxon>
        <taxon>Spermatophyta</taxon>
        <taxon>Magnoliopsida</taxon>
        <taxon>eudicotyledons</taxon>
        <taxon>Gunneridae</taxon>
        <taxon>Pentapetalae</taxon>
        <taxon>asterids</taxon>
        <taxon>lamiids</taxon>
        <taxon>Lamiales</taxon>
        <taxon>Pedaliaceae</taxon>
        <taxon>Sesamum</taxon>
    </lineage>
</organism>
<evidence type="ECO:0008006" key="3">
    <source>
        <dbReference type="Google" id="ProtNLM"/>
    </source>
</evidence>
<protein>
    <recommendedName>
        <fullName evidence="3">CASP-like protein</fullName>
    </recommendedName>
</protein>